<dbReference type="InterPro" id="IPR002052">
    <property type="entry name" value="DNA_methylase_N6_adenine_CS"/>
</dbReference>
<sequence length="1218" mass="140508">MKLEDHVEKIRIKVEEAVKNTLDRCGITMNGNTYTQQKVNGISIGNVEQLVQSIQSEKSEWIDCFDEIVDDYAFTLFNRLVCMKVLEAHGLYPEMITQRQKHSGKSYAHYMWLENNQQYRDDAFEGLGEFINYQFEQLSLECDIFNTTIPLHMIPTATFIKEIIDLINAIDEDDQIEEEVWKQGDILSQIYEIYNNSKKAALKASGDKVEYDKVHVQSQIYTPEWVVKFLVDNSLGKLYLEMYPDSEIKDTHKIIGDFSENTREIKQLDEVKVIDPCVGSGNFLLYCFDLFYDLYMDQIENYGADYNSREVPQIIIEKNLHGIDLDERAVQLTKVGLFIKAKTKRNSVKINHYNVVSASFRLPDYKEIGNLFDAQFFSKDFSDLLQDVWKDLQQAHKFGSLLRIDEKFEDKKKELKEELGDAQLSLFTYEKAVEFYLFANNFYEKLGEAINTYAIDDKKKFMAQATSEAMTFLKIVTETYDVVASNPPYTDSAALGSEMHNFVEKNYKSPYNCTTNLYACFIRRNMLFANPNGFIAMIHPHTFMNIDTYKDVRALLLSEGDISCLVDYGLDRVNLFGPGILLDAVWHVTKKTTDNSGNTYYFNITENQQEKYKKGSFEEAVNNAVQGVNNKRITIINPQDFKEIDGMPFMFNLSDGLRRKFEEKSVEEIGIKVAQGMATASNERFVRLWWEVTPAFENPIRSKWFRYSKGGPYCKWYGNNWAVLNWENDGAELRAFKKAVLRNQDYYLKKGITYTGSGSKGTTFRIHSENSLFDVGGSCVFPTGAFGNLEYIIAFMNSRLAFYLIDCLNPTVNTQVGDLKRVPFVKPSKEIESKVSDLATKCIELKKKIDSNYILNGSISSPLAIESTVTKALLQFIANEILSQTNILIYEQFIDQEINDIYNLSESDIARMTEKMGVCAASIPVYASAWEAYCEEENCVELCEKINTAIVDYDDEQIAEIKEKIRNALFSKTNELEDFCKNNQINPITVWYFIAHEEVLPMVKARDLIFEWFVYAMRDIIANTDDGIIGINNTDTSITQLLEEYADNMGINSAQLLQMEEYLGRKIRDFMEKDFFIELMNYTNVFMYLPKTPFIWHLSSGTDRGFEAMISIYKWNSDSLYKLKSNFIYKRREKLEYRKTQIAGNDTAQALEEKELIDRQLAEIDDFVGKIDELIASGYNPTLDDGVGKNIAPLQERKMLKADVLNANQLKKYLKAEW</sequence>
<reference evidence="7 8" key="1">
    <citation type="submission" date="2018-08" db="EMBL/GenBank/DDBJ databases">
        <title>A genome reference for cultivated species of the human gut microbiota.</title>
        <authorList>
            <person name="Zou Y."/>
            <person name="Xue W."/>
            <person name="Luo G."/>
        </authorList>
    </citation>
    <scope>NUCLEOTIDE SEQUENCE [LARGE SCALE GENOMIC DNA]</scope>
    <source>
        <strain evidence="7 8">AM47-6BH</strain>
    </source>
</reference>
<dbReference type="InterPro" id="IPR050953">
    <property type="entry name" value="N4_N6_ade-DNA_methylase"/>
</dbReference>
<evidence type="ECO:0000256" key="2">
    <source>
        <dbReference type="ARBA" id="ARBA00022603"/>
    </source>
</evidence>
<evidence type="ECO:0000256" key="1">
    <source>
        <dbReference type="ARBA" id="ARBA00011900"/>
    </source>
</evidence>
<evidence type="ECO:0000256" key="5">
    <source>
        <dbReference type="ARBA" id="ARBA00047942"/>
    </source>
</evidence>
<dbReference type="EMBL" id="QSES01000049">
    <property type="protein sequence ID" value="RGZ88025.1"/>
    <property type="molecule type" value="Genomic_DNA"/>
</dbReference>
<dbReference type="InterPro" id="IPR047939">
    <property type="entry name" value="BREX_1_PglX"/>
</dbReference>
<dbReference type="EC" id="2.1.1.72" evidence="1"/>
<keyword evidence="4" id="KW-0949">S-adenosyl-L-methionine</keyword>
<dbReference type="NCBIfam" id="NF033452">
    <property type="entry name" value="BREX_1_MTaseX"/>
    <property type="match status" value="1"/>
</dbReference>
<dbReference type="Proteomes" id="UP000283721">
    <property type="component" value="Unassembled WGS sequence"/>
</dbReference>
<dbReference type="GO" id="GO:0003676">
    <property type="term" value="F:nucleic acid binding"/>
    <property type="evidence" value="ECO:0007669"/>
    <property type="project" value="InterPro"/>
</dbReference>
<evidence type="ECO:0000313" key="8">
    <source>
        <dbReference type="Proteomes" id="UP000283721"/>
    </source>
</evidence>
<dbReference type="PROSITE" id="PS00092">
    <property type="entry name" value="N6_MTASE"/>
    <property type="match status" value="1"/>
</dbReference>
<comment type="catalytic activity">
    <reaction evidence="5">
        <text>a 2'-deoxyadenosine in DNA + S-adenosyl-L-methionine = an N(6)-methyl-2'-deoxyadenosine in DNA + S-adenosyl-L-homocysteine + H(+)</text>
        <dbReference type="Rhea" id="RHEA:15197"/>
        <dbReference type="Rhea" id="RHEA-COMP:12418"/>
        <dbReference type="Rhea" id="RHEA-COMP:12419"/>
        <dbReference type="ChEBI" id="CHEBI:15378"/>
        <dbReference type="ChEBI" id="CHEBI:57856"/>
        <dbReference type="ChEBI" id="CHEBI:59789"/>
        <dbReference type="ChEBI" id="CHEBI:90615"/>
        <dbReference type="ChEBI" id="CHEBI:90616"/>
        <dbReference type="EC" id="2.1.1.72"/>
    </reaction>
</comment>
<comment type="caution">
    <text evidence="7">The sequence shown here is derived from an EMBL/GenBank/DDBJ whole genome shotgun (WGS) entry which is preliminary data.</text>
</comment>
<dbReference type="GO" id="GO:0009007">
    <property type="term" value="F:site-specific DNA-methyltransferase (adenine-specific) activity"/>
    <property type="evidence" value="ECO:0007669"/>
    <property type="project" value="UniProtKB-EC"/>
</dbReference>
<dbReference type="SUPFAM" id="SSF53335">
    <property type="entry name" value="S-adenosyl-L-methionine-dependent methyltransferases"/>
    <property type="match status" value="1"/>
</dbReference>
<dbReference type="PANTHER" id="PTHR33841">
    <property type="entry name" value="DNA METHYLTRANSFERASE YEEA-RELATED"/>
    <property type="match status" value="1"/>
</dbReference>
<dbReference type="InterPro" id="IPR011639">
    <property type="entry name" value="MethylTrfase_TaqI-like_dom"/>
</dbReference>
<name>A0A413Q2X8_9FIRM</name>
<dbReference type="AlphaFoldDB" id="A0A413Q2X8"/>
<evidence type="ECO:0000313" key="7">
    <source>
        <dbReference type="EMBL" id="RGZ88025.1"/>
    </source>
</evidence>
<keyword evidence="3 7" id="KW-0808">Transferase</keyword>
<evidence type="ECO:0000259" key="6">
    <source>
        <dbReference type="Pfam" id="PF07669"/>
    </source>
</evidence>
<evidence type="ECO:0000256" key="4">
    <source>
        <dbReference type="ARBA" id="ARBA00022691"/>
    </source>
</evidence>
<dbReference type="Pfam" id="PF07669">
    <property type="entry name" value="Eco57I"/>
    <property type="match status" value="1"/>
</dbReference>
<gene>
    <name evidence="7" type="primary">pglX</name>
    <name evidence="7" type="ORF">DW967_16240</name>
</gene>
<dbReference type="GO" id="GO:0006304">
    <property type="term" value="P:DNA modification"/>
    <property type="evidence" value="ECO:0007669"/>
    <property type="project" value="InterPro"/>
</dbReference>
<protein>
    <recommendedName>
        <fullName evidence="1">site-specific DNA-methyltransferase (adenine-specific)</fullName>
        <ecNumber evidence="1">2.1.1.72</ecNumber>
    </recommendedName>
</protein>
<evidence type="ECO:0000256" key="3">
    <source>
        <dbReference type="ARBA" id="ARBA00022679"/>
    </source>
</evidence>
<dbReference type="PANTHER" id="PTHR33841:SF1">
    <property type="entry name" value="DNA METHYLTRANSFERASE A"/>
    <property type="match status" value="1"/>
</dbReference>
<dbReference type="Gene3D" id="3.40.50.150">
    <property type="entry name" value="Vaccinia Virus protein VP39"/>
    <property type="match status" value="1"/>
</dbReference>
<feature type="domain" description="Type II methyltransferase M.TaqI-like" evidence="6">
    <location>
        <begin position="318"/>
        <end position="571"/>
    </location>
</feature>
<dbReference type="GO" id="GO:0032259">
    <property type="term" value="P:methylation"/>
    <property type="evidence" value="ECO:0007669"/>
    <property type="project" value="UniProtKB-KW"/>
</dbReference>
<dbReference type="PRINTS" id="PR00507">
    <property type="entry name" value="N12N6MTFRASE"/>
</dbReference>
<keyword evidence="2 7" id="KW-0489">Methyltransferase</keyword>
<accession>A0A413Q2X8</accession>
<proteinExistence type="predicted"/>
<organism evidence="7 8">
    <name type="scientific">Agathobacter rectalis</name>
    <dbReference type="NCBI Taxonomy" id="39491"/>
    <lineage>
        <taxon>Bacteria</taxon>
        <taxon>Bacillati</taxon>
        <taxon>Bacillota</taxon>
        <taxon>Clostridia</taxon>
        <taxon>Lachnospirales</taxon>
        <taxon>Lachnospiraceae</taxon>
        <taxon>Agathobacter</taxon>
    </lineage>
</organism>
<dbReference type="InterPro" id="IPR029063">
    <property type="entry name" value="SAM-dependent_MTases_sf"/>
</dbReference>